<dbReference type="EMBL" id="JAHLQT010031306">
    <property type="protein sequence ID" value="KAG7160459.1"/>
    <property type="molecule type" value="Genomic_DNA"/>
</dbReference>
<proteinExistence type="predicted"/>
<evidence type="ECO:0000313" key="2">
    <source>
        <dbReference type="Proteomes" id="UP000747542"/>
    </source>
</evidence>
<feature type="non-terminal residue" evidence="1">
    <location>
        <position position="1"/>
    </location>
</feature>
<dbReference type="AlphaFoldDB" id="A0A8J5MQY3"/>
<feature type="non-terminal residue" evidence="1">
    <location>
        <position position="200"/>
    </location>
</feature>
<gene>
    <name evidence="1" type="primary">SGCD-L2</name>
    <name evidence="1" type="ORF">Hamer_G001718</name>
</gene>
<evidence type="ECO:0000313" key="1">
    <source>
        <dbReference type="EMBL" id="KAG7160459.1"/>
    </source>
</evidence>
<reference evidence="1" key="1">
    <citation type="journal article" date="2021" name="Sci. Adv.">
        <title>The American lobster genome reveals insights on longevity, neural, and immune adaptations.</title>
        <authorList>
            <person name="Polinski J.M."/>
            <person name="Zimin A.V."/>
            <person name="Clark K.F."/>
            <person name="Kohn A.B."/>
            <person name="Sadowski N."/>
            <person name="Timp W."/>
            <person name="Ptitsyn A."/>
            <person name="Khanna P."/>
            <person name="Romanova D.Y."/>
            <person name="Williams P."/>
            <person name="Greenwood S.J."/>
            <person name="Moroz L.L."/>
            <person name="Walt D.R."/>
            <person name="Bodnar A.G."/>
        </authorList>
    </citation>
    <scope>NUCLEOTIDE SEQUENCE</scope>
    <source>
        <strain evidence="1">GMGI-L3</strain>
    </source>
</reference>
<protein>
    <submittedName>
        <fullName evidence="1">Putative Delta-sarcoglycan-like 2</fullName>
    </submittedName>
</protein>
<keyword evidence="2" id="KW-1185">Reference proteome</keyword>
<sequence>IITNTLLVNTCSTIYNHFYIYHKLHLHYYCVHQIKFDTPNIFVRGLRTSTIQTNDPMHARPDVYQNPLIHHYVHESIRHTKTCCEIIPPNPSALFSSVCYQGHESSITHADYTSLNNPQPPISRWQVQCYGYKEQDLEQDMIWRNPRACGWDVTFMLVKKLDITAALVYEPSDLRRPALWPLNDREGWLCDPLTTGKVDH</sequence>
<dbReference type="Proteomes" id="UP000747542">
    <property type="component" value="Unassembled WGS sequence"/>
</dbReference>
<organism evidence="1 2">
    <name type="scientific">Homarus americanus</name>
    <name type="common">American lobster</name>
    <dbReference type="NCBI Taxonomy" id="6706"/>
    <lineage>
        <taxon>Eukaryota</taxon>
        <taxon>Metazoa</taxon>
        <taxon>Ecdysozoa</taxon>
        <taxon>Arthropoda</taxon>
        <taxon>Crustacea</taxon>
        <taxon>Multicrustacea</taxon>
        <taxon>Malacostraca</taxon>
        <taxon>Eumalacostraca</taxon>
        <taxon>Eucarida</taxon>
        <taxon>Decapoda</taxon>
        <taxon>Pleocyemata</taxon>
        <taxon>Astacidea</taxon>
        <taxon>Nephropoidea</taxon>
        <taxon>Nephropidae</taxon>
        <taxon>Homarus</taxon>
    </lineage>
</organism>
<accession>A0A8J5MQY3</accession>
<name>A0A8J5MQY3_HOMAM</name>
<comment type="caution">
    <text evidence="1">The sequence shown here is derived from an EMBL/GenBank/DDBJ whole genome shotgun (WGS) entry which is preliminary data.</text>
</comment>